<sequence length="285" mass="30957">MNHGSKLAAAFEPARLDPERRRDGAADRNRDQNRDRSFVTALARGLELLRCFTPATRQLGLSELARRSGLPKATVSRLAGTLAQLGYLKYEPANRRYSVGIGVLSLGYAALSNVDIREIARPLMHELAEHALCSVAIGVRDRLSIVYVEWVPSRAPITVMRGIGAHLPIATTSIGRAYLAAASDAERNAVLDQLRGDSACDWPQIRRGIEDARRDYVERGFCVSIGDWEDGIASVGVPFTAPDGTPMAFNCGGPAFVLDRERLEHDIGPRLVAMVRDVGAAVGRG</sequence>
<dbReference type="InterPro" id="IPR036390">
    <property type="entry name" value="WH_DNA-bd_sf"/>
</dbReference>
<dbReference type="InterPro" id="IPR050707">
    <property type="entry name" value="HTH_MetabolicPath_Reg"/>
</dbReference>
<dbReference type="SMART" id="SM00346">
    <property type="entry name" value="HTH_ICLR"/>
    <property type="match status" value="1"/>
</dbReference>
<dbReference type="PANTHER" id="PTHR30136:SF33">
    <property type="entry name" value="TRANSCRIPTIONAL REGULATORY PROTEIN"/>
    <property type="match status" value="1"/>
</dbReference>
<evidence type="ECO:0000313" key="8">
    <source>
        <dbReference type="Proteomes" id="UP000199120"/>
    </source>
</evidence>
<evidence type="ECO:0000256" key="1">
    <source>
        <dbReference type="ARBA" id="ARBA00023015"/>
    </source>
</evidence>
<evidence type="ECO:0000259" key="6">
    <source>
        <dbReference type="PROSITE" id="PS51078"/>
    </source>
</evidence>
<dbReference type="FunFam" id="1.10.10.10:FF:000056">
    <property type="entry name" value="IclR family transcriptional regulator"/>
    <property type="match status" value="1"/>
</dbReference>
<name>A0A1H7SGV0_9BURK</name>
<feature type="domain" description="HTH iclR-type" evidence="5">
    <location>
        <begin position="39"/>
        <end position="101"/>
    </location>
</feature>
<dbReference type="GO" id="GO:0045892">
    <property type="term" value="P:negative regulation of DNA-templated transcription"/>
    <property type="evidence" value="ECO:0007669"/>
    <property type="project" value="TreeGrafter"/>
</dbReference>
<dbReference type="Gene3D" id="3.30.450.40">
    <property type="match status" value="1"/>
</dbReference>
<dbReference type="EMBL" id="FOAJ01000012">
    <property type="protein sequence ID" value="SEL71416.1"/>
    <property type="molecule type" value="Genomic_DNA"/>
</dbReference>
<dbReference type="PROSITE" id="PS51077">
    <property type="entry name" value="HTH_ICLR"/>
    <property type="match status" value="1"/>
</dbReference>
<keyword evidence="8" id="KW-1185">Reference proteome</keyword>
<dbReference type="PROSITE" id="PS51078">
    <property type="entry name" value="ICLR_ED"/>
    <property type="match status" value="1"/>
</dbReference>
<evidence type="ECO:0000313" key="7">
    <source>
        <dbReference type="EMBL" id="SEL71416.1"/>
    </source>
</evidence>
<dbReference type="Proteomes" id="UP000199120">
    <property type="component" value="Unassembled WGS sequence"/>
</dbReference>
<protein>
    <submittedName>
        <fullName evidence="7">DNA-binding transcriptional regulator, IclR family</fullName>
    </submittedName>
</protein>
<evidence type="ECO:0000256" key="3">
    <source>
        <dbReference type="ARBA" id="ARBA00023163"/>
    </source>
</evidence>
<evidence type="ECO:0000256" key="2">
    <source>
        <dbReference type="ARBA" id="ARBA00023125"/>
    </source>
</evidence>
<evidence type="ECO:0000259" key="5">
    <source>
        <dbReference type="PROSITE" id="PS51077"/>
    </source>
</evidence>
<dbReference type="PANTHER" id="PTHR30136">
    <property type="entry name" value="HELIX-TURN-HELIX TRANSCRIPTIONAL REGULATOR, ICLR FAMILY"/>
    <property type="match status" value="1"/>
</dbReference>
<evidence type="ECO:0000256" key="4">
    <source>
        <dbReference type="SAM" id="MobiDB-lite"/>
    </source>
</evidence>
<proteinExistence type="predicted"/>
<dbReference type="Gene3D" id="1.10.10.10">
    <property type="entry name" value="Winged helix-like DNA-binding domain superfamily/Winged helix DNA-binding domain"/>
    <property type="match status" value="1"/>
</dbReference>
<dbReference type="STRING" id="416943.SAMN05445871_0465"/>
<keyword evidence="3" id="KW-0804">Transcription</keyword>
<feature type="region of interest" description="Disordered" evidence="4">
    <location>
        <begin position="1"/>
        <end position="32"/>
    </location>
</feature>
<keyword evidence="1" id="KW-0805">Transcription regulation</keyword>
<dbReference type="GO" id="GO:0003677">
    <property type="term" value="F:DNA binding"/>
    <property type="evidence" value="ECO:0007669"/>
    <property type="project" value="UniProtKB-KW"/>
</dbReference>
<dbReference type="OrthoDB" id="5401369at2"/>
<dbReference type="SUPFAM" id="SSF55781">
    <property type="entry name" value="GAF domain-like"/>
    <property type="match status" value="1"/>
</dbReference>
<dbReference type="SUPFAM" id="SSF46785">
    <property type="entry name" value="Winged helix' DNA-binding domain"/>
    <property type="match status" value="1"/>
</dbReference>
<dbReference type="Pfam" id="PF01614">
    <property type="entry name" value="IclR_C"/>
    <property type="match status" value="1"/>
</dbReference>
<dbReference type="InterPro" id="IPR029016">
    <property type="entry name" value="GAF-like_dom_sf"/>
</dbReference>
<reference evidence="8" key="1">
    <citation type="submission" date="2016-10" db="EMBL/GenBank/DDBJ databases">
        <authorList>
            <person name="Varghese N."/>
            <person name="Submissions S."/>
        </authorList>
    </citation>
    <scope>NUCLEOTIDE SEQUENCE [LARGE SCALE GENOMIC DNA]</scope>
    <source>
        <strain evidence="8">LMG 26416</strain>
    </source>
</reference>
<dbReference type="RefSeq" id="WP_090541892.1">
    <property type="nucleotide sequence ID" value="NZ_FNSR01000001.1"/>
</dbReference>
<organism evidence="7 8">
    <name type="scientific">Paraburkholderia caballeronis</name>
    <dbReference type="NCBI Taxonomy" id="416943"/>
    <lineage>
        <taxon>Bacteria</taxon>
        <taxon>Pseudomonadati</taxon>
        <taxon>Pseudomonadota</taxon>
        <taxon>Betaproteobacteria</taxon>
        <taxon>Burkholderiales</taxon>
        <taxon>Burkholderiaceae</taxon>
        <taxon>Paraburkholderia</taxon>
    </lineage>
</organism>
<dbReference type="InterPro" id="IPR005471">
    <property type="entry name" value="Tscrpt_reg_IclR_N"/>
</dbReference>
<gene>
    <name evidence="7" type="ORF">SAMN05192542_1128</name>
</gene>
<feature type="domain" description="IclR-ED" evidence="6">
    <location>
        <begin position="102"/>
        <end position="284"/>
    </location>
</feature>
<dbReference type="InterPro" id="IPR014757">
    <property type="entry name" value="Tscrpt_reg_IclR_C"/>
</dbReference>
<dbReference type="GO" id="GO:0003700">
    <property type="term" value="F:DNA-binding transcription factor activity"/>
    <property type="evidence" value="ECO:0007669"/>
    <property type="project" value="TreeGrafter"/>
</dbReference>
<accession>A0A1H7SGV0</accession>
<feature type="compositionally biased region" description="Basic and acidic residues" evidence="4">
    <location>
        <begin position="14"/>
        <end position="32"/>
    </location>
</feature>
<dbReference type="InterPro" id="IPR036388">
    <property type="entry name" value="WH-like_DNA-bd_sf"/>
</dbReference>
<dbReference type="Pfam" id="PF09339">
    <property type="entry name" value="HTH_IclR"/>
    <property type="match status" value="1"/>
</dbReference>
<keyword evidence="2 7" id="KW-0238">DNA-binding</keyword>
<dbReference type="AlphaFoldDB" id="A0A1H7SGV0"/>